<dbReference type="Pfam" id="PF22116">
    <property type="entry name" value="DUF6944"/>
    <property type="match status" value="1"/>
</dbReference>
<dbReference type="EMBL" id="CP068053">
    <property type="protein sequence ID" value="QQT00946.1"/>
    <property type="molecule type" value="Genomic_DNA"/>
</dbReference>
<dbReference type="Proteomes" id="UP000595254">
    <property type="component" value="Chromosome"/>
</dbReference>
<sequence length="199" mass="21180">MTIRSEDLLITGSWALLIGAIVDTIGQTQQTLTSPDLDKELVIKGDEIEAFGNALQAFGRTKLLASTAESPNIYTIFRSWIEAAGNIANAISVNINMNVNEDEGLKIDSLGSGKQSLGSAFEAVGAYIANDSSFKSLSIAGNSLVSLGSFIESTGDIFLLQDKIKTGEQLLLIGSWIQLIGMIILLDAISIEVETIGVR</sequence>
<accession>A0A974NNF6</accession>
<name>A0A974NNF6_PERPY</name>
<dbReference type="AlphaFoldDB" id="A0A974NNF6"/>
<dbReference type="InterPro" id="IPR054224">
    <property type="entry name" value="DUF6944"/>
</dbReference>
<evidence type="ECO:0000313" key="2">
    <source>
        <dbReference type="Proteomes" id="UP000595254"/>
    </source>
</evidence>
<reference evidence="1 2" key="1">
    <citation type="submission" date="2021-01" db="EMBL/GenBank/DDBJ databases">
        <title>FDA dAtabase for Regulatory Grade micrObial Sequences (FDA-ARGOS): Supporting development and validation of Infectious Disease Dx tests.</title>
        <authorList>
            <person name="Nelson B."/>
            <person name="Plummer A."/>
            <person name="Tallon L."/>
            <person name="Sadzewicz L."/>
            <person name="Zhao X."/>
            <person name="Boylan J."/>
            <person name="Ott S."/>
            <person name="Bowen H."/>
            <person name="Vavikolanu K."/>
            <person name="Mehta A."/>
            <person name="Aluvathingal J."/>
            <person name="Nadendla S."/>
            <person name="Myers T."/>
            <person name="Yan Y."/>
            <person name="Sichtig H."/>
        </authorList>
    </citation>
    <scope>NUCLEOTIDE SEQUENCE [LARGE SCALE GENOMIC DNA]</scope>
    <source>
        <strain evidence="1 2">FDAARGOS_1161</strain>
    </source>
</reference>
<protein>
    <submittedName>
        <fullName evidence="1">Uncharacterized protein</fullName>
    </submittedName>
</protein>
<proteinExistence type="predicted"/>
<organism evidence="1 2">
    <name type="scientific">Peribacillus psychrosaccharolyticus</name>
    <name type="common">Bacillus psychrosaccharolyticus</name>
    <dbReference type="NCBI Taxonomy" id="1407"/>
    <lineage>
        <taxon>Bacteria</taxon>
        <taxon>Bacillati</taxon>
        <taxon>Bacillota</taxon>
        <taxon>Bacilli</taxon>
        <taxon>Bacillales</taxon>
        <taxon>Bacillaceae</taxon>
        <taxon>Peribacillus</taxon>
    </lineage>
</organism>
<dbReference type="RefSeq" id="WP_040375111.1">
    <property type="nucleotide sequence ID" value="NZ_CP068053.1"/>
</dbReference>
<dbReference type="KEGG" id="ppsr:I6J18_03285"/>
<gene>
    <name evidence="1" type="ORF">I6J18_03285</name>
</gene>
<evidence type="ECO:0000313" key="1">
    <source>
        <dbReference type="EMBL" id="QQT00946.1"/>
    </source>
</evidence>
<keyword evidence="2" id="KW-1185">Reference proteome</keyword>